<dbReference type="GO" id="GO:0019825">
    <property type="term" value="F:oxygen binding"/>
    <property type="evidence" value="ECO:0007669"/>
    <property type="project" value="InterPro"/>
</dbReference>
<keyword evidence="7" id="KW-1185">Reference proteome</keyword>
<keyword evidence="1" id="KW-0813">Transport</keyword>
<proteinExistence type="predicted"/>
<dbReference type="Proteomes" id="UP000182491">
    <property type="component" value="Unassembled WGS sequence"/>
</dbReference>
<accession>A0A1I7ILN0</accession>
<dbReference type="Gene3D" id="1.10.490.10">
    <property type="entry name" value="Globins"/>
    <property type="match status" value="1"/>
</dbReference>
<protein>
    <submittedName>
        <fullName evidence="6">Hemoglobin</fullName>
    </submittedName>
</protein>
<evidence type="ECO:0000256" key="4">
    <source>
        <dbReference type="ARBA" id="ARBA00023004"/>
    </source>
</evidence>
<name>A0A1I7ILN0_9BACT</name>
<evidence type="ECO:0000313" key="7">
    <source>
        <dbReference type="Proteomes" id="UP000182491"/>
    </source>
</evidence>
<gene>
    <name evidence="6" type="ORF">SAMN04487941_2303</name>
</gene>
<reference evidence="7" key="1">
    <citation type="submission" date="2016-10" db="EMBL/GenBank/DDBJ databases">
        <authorList>
            <person name="Varghese N."/>
        </authorList>
    </citation>
    <scope>NUCLEOTIDE SEQUENCE [LARGE SCALE GENOMIC DNA]</scope>
    <source>
        <strain evidence="7">DSM 18820</strain>
    </source>
</reference>
<dbReference type="SUPFAM" id="SSF46458">
    <property type="entry name" value="Globin-like"/>
    <property type="match status" value="1"/>
</dbReference>
<dbReference type="GO" id="GO:0046872">
    <property type="term" value="F:metal ion binding"/>
    <property type="evidence" value="ECO:0007669"/>
    <property type="project" value="UniProtKB-KW"/>
</dbReference>
<evidence type="ECO:0000256" key="2">
    <source>
        <dbReference type="ARBA" id="ARBA00022617"/>
    </source>
</evidence>
<dbReference type="OrthoDB" id="25954at2"/>
<keyword evidence="2 5" id="KW-0349">Heme</keyword>
<dbReference type="STRING" id="388950.GCA_001611675_01238"/>
<evidence type="ECO:0000256" key="3">
    <source>
        <dbReference type="ARBA" id="ARBA00022723"/>
    </source>
</evidence>
<feature type="binding site" description="distal binding residue" evidence="5">
    <location>
        <position position="43"/>
    </location>
    <ligand>
        <name>heme</name>
        <dbReference type="ChEBI" id="CHEBI:30413"/>
    </ligand>
    <ligandPart>
        <name>Fe</name>
        <dbReference type="ChEBI" id="CHEBI:18248"/>
    </ligandPart>
</feature>
<evidence type="ECO:0000256" key="1">
    <source>
        <dbReference type="ARBA" id="ARBA00022448"/>
    </source>
</evidence>
<evidence type="ECO:0000256" key="5">
    <source>
        <dbReference type="PIRSR" id="PIRSR601486-1"/>
    </source>
</evidence>
<keyword evidence="4 5" id="KW-0408">Iron</keyword>
<keyword evidence="3 5" id="KW-0479">Metal-binding</keyword>
<dbReference type="CDD" id="cd08916">
    <property type="entry name" value="TrHb3_P"/>
    <property type="match status" value="1"/>
</dbReference>
<evidence type="ECO:0000313" key="6">
    <source>
        <dbReference type="EMBL" id="SFU73816.1"/>
    </source>
</evidence>
<dbReference type="Pfam" id="PF01152">
    <property type="entry name" value="Bac_globin"/>
    <property type="match status" value="1"/>
</dbReference>
<dbReference type="InterPro" id="IPR001486">
    <property type="entry name" value="Hemoglobin_trunc"/>
</dbReference>
<dbReference type="AlphaFoldDB" id="A0A1I7ILN0"/>
<dbReference type="InterPro" id="IPR009050">
    <property type="entry name" value="Globin-like_sf"/>
</dbReference>
<organism evidence="6 7">
    <name type="scientific">Pontibacter akesuensis</name>
    <dbReference type="NCBI Taxonomy" id="388950"/>
    <lineage>
        <taxon>Bacteria</taxon>
        <taxon>Pseudomonadati</taxon>
        <taxon>Bacteroidota</taxon>
        <taxon>Cytophagia</taxon>
        <taxon>Cytophagales</taxon>
        <taxon>Hymenobacteraceae</taxon>
        <taxon>Pontibacter</taxon>
    </lineage>
</organism>
<dbReference type="EMBL" id="FPCA01000002">
    <property type="protein sequence ID" value="SFU73816.1"/>
    <property type="molecule type" value="Genomic_DNA"/>
</dbReference>
<dbReference type="InterPro" id="IPR012292">
    <property type="entry name" value="Globin/Proto"/>
</dbReference>
<dbReference type="GO" id="GO:0020037">
    <property type="term" value="F:heme binding"/>
    <property type="evidence" value="ECO:0007669"/>
    <property type="project" value="InterPro"/>
</dbReference>
<sequence length="125" mass="14566">MRRDIATEDDIKLLVDTFYDHVNQDEILSPVFNGFANVNWPQHLPVMYKFWSTVLFGSMAYKGQPFPKHMRLPVDRKHFARWESLFTQTVNELFEGPKAAEAKQKAASIARIFQMKLGLFSTLEQ</sequence>